<evidence type="ECO:0000313" key="1">
    <source>
        <dbReference type="EMBL" id="SDM42703.1"/>
    </source>
</evidence>
<dbReference type="EMBL" id="FNHQ01000006">
    <property type="protein sequence ID" value="SDM42703.1"/>
    <property type="molecule type" value="Genomic_DNA"/>
</dbReference>
<keyword evidence="2" id="KW-1185">Reference proteome</keyword>
<sequence length="56" mass="6332">MKISRHHYNGARSPNSLCDTAPGDVKVIQIEPEKLAEFLKGTNGEIKKAENNRRIR</sequence>
<proteinExistence type="predicted"/>
<accession>A0A1G9T4Q8</accession>
<organism evidence="1 2">
    <name type="scientific">Megasphaera paucivorans</name>
    <dbReference type="NCBI Taxonomy" id="349095"/>
    <lineage>
        <taxon>Bacteria</taxon>
        <taxon>Bacillati</taxon>
        <taxon>Bacillota</taxon>
        <taxon>Negativicutes</taxon>
        <taxon>Veillonellales</taxon>
        <taxon>Veillonellaceae</taxon>
        <taxon>Megasphaera</taxon>
    </lineage>
</organism>
<gene>
    <name evidence="1" type="ORF">SAMN05660299_00872</name>
</gene>
<dbReference type="STRING" id="349095.SAMN05660299_00872"/>
<protein>
    <submittedName>
        <fullName evidence="1">Uncharacterized protein</fullName>
    </submittedName>
</protein>
<dbReference type="Proteomes" id="UP000199309">
    <property type="component" value="Unassembled WGS sequence"/>
</dbReference>
<dbReference type="AlphaFoldDB" id="A0A1G9T4Q8"/>
<dbReference type="RefSeq" id="WP_176762870.1">
    <property type="nucleotide sequence ID" value="NZ_FNHQ01000006.1"/>
</dbReference>
<name>A0A1G9T4Q8_9FIRM</name>
<reference evidence="1 2" key="1">
    <citation type="submission" date="2016-10" db="EMBL/GenBank/DDBJ databases">
        <authorList>
            <person name="de Groot N.N."/>
        </authorList>
    </citation>
    <scope>NUCLEOTIDE SEQUENCE [LARGE SCALE GENOMIC DNA]</scope>
    <source>
        <strain evidence="1 2">DSM 16981</strain>
    </source>
</reference>
<evidence type="ECO:0000313" key="2">
    <source>
        <dbReference type="Proteomes" id="UP000199309"/>
    </source>
</evidence>